<keyword evidence="3" id="KW-1185">Reference proteome</keyword>
<organism evidence="2 3">
    <name type="scientific">Sphaerisporangium rubeum</name>
    <dbReference type="NCBI Taxonomy" id="321317"/>
    <lineage>
        <taxon>Bacteria</taxon>
        <taxon>Bacillati</taxon>
        <taxon>Actinomycetota</taxon>
        <taxon>Actinomycetes</taxon>
        <taxon>Streptosporangiales</taxon>
        <taxon>Streptosporangiaceae</taxon>
        <taxon>Sphaerisporangium</taxon>
    </lineage>
</organism>
<name>A0A7X0ID37_9ACTN</name>
<keyword evidence="1" id="KW-1133">Transmembrane helix</keyword>
<reference evidence="2 3" key="1">
    <citation type="submission" date="2020-08" db="EMBL/GenBank/DDBJ databases">
        <title>Sequencing the genomes of 1000 actinobacteria strains.</title>
        <authorList>
            <person name="Klenk H.-P."/>
        </authorList>
    </citation>
    <scope>NUCLEOTIDE SEQUENCE [LARGE SCALE GENOMIC DNA]</scope>
    <source>
        <strain evidence="2 3">DSM 44936</strain>
    </source>
</reference>
<keyword evidence="1" id="KW-0472">Membrane</keyword>
<dbReference type="RefSeq" id="WP_184979369.1">
    <property type="nucleotide sequence ID" value="NZ_BAAALO010000012.1"/>
</dbReference>
<accession>A0A7X0ID37</accession>
<comment type="caution">
    <text evidence="2">The sequence shown here is derived from an EMBL/GenBank/DDBJ whole genome shotgun (WGS) entry which is preliminary data.</text>
</comment>
<sequence>MTPPRRRYVPSRFLRLLPRSRAEILWVGGPLVTLLWTALAQDAVATIAKDYLPAQIILVVTVPGIAIYLLRRRRSPEAAPELPPLPFPARAEDLAGRAETVERVVHRVQTHGIAFVAGGKGLGTSTVATAAAWELEHDPARQRYADLRGQDRGRPEPALNVARRILSVLGRRLEEAETLEAARALVGDVMRASPRLTLLLDNVETWGQVAWLPRAPTVRIVVAGALTGVPDTEQPVMVGPLSPGDGWSLLRAKVRHDGGRLATPPGDPVRSLLRNPVIVVTLAAWLDQNDGMRVEDLVDDARHAEGDVLTTFRRKVLSRLPADAARLLSVLAHLPVEEVAVGTLAKVARVSGRGAAEAVQVLIDNGLVERLPSPSRVRAVDGAPRIVAEPHDLAAVHRGLVGLLAAEAGWHGRRLPDDEHARRWFAAEDTALLALLAAPKPDVRTISDLWRIGDALEAWFTAEHRLADRREAAGRLAAAARRLGHGEMLVVAELRRADAELSLGAVAAADEHLQDIQARVREESRPPQMILTRAAIQLTTRGDPAVTEATLARYRQALPPGDTQGQALAAVNVGALWLSGGQTEPGLVQDAYRRLGAVTSAGDAAGLGVRAHATELRALADWHLGKVKEARDGWTRAAEMFHRAGEPVGRGRCEVHLGTSLVETDPARAAELLSAGRGRLPPAGLPTALACLYLARLGHGDARDLARAGLDALPEWRNMPEPPHIQAVRRRLEAAGDRV</sequence>
<dbReference type="SUPFAM" id="SSF52540">
    <property type="entry name" value="P-loop containing nucleoside triphosphate hydrolases"/>
    <property type="match status" value="1"/>
</dbReference>
<proteinExistence type="predicted"/>
<evidence type="ECO:0000313" key="3">
    <source>
        <dbReference type="Proteomes" id="UP000555564"/>
    </source>
</evidence>
<dbReference type="Gene3D" id="3.40.50.300">
    <property type="entry name" value="P-loop containing nucleotide triphosphate hydrolases"/>
    <property type="match status" value="1"/>
</dbReference>
<dbReference type="InterPro" id="IPR027417">
    <property type="entry name" value="P-loop_NTPase"/>
</dbReference>
<protein>
    <submittedName>
        <fullName evidence="2">Uncharacterized protein</fullName>
    </submittedName>
</protein>
<dbReference type="EMBL" id="JACHIU010000001">
    <property type="protein sequence ID" value="MBB6472284.1"/>
    <property type="molecule type" value="Genomic_DNA"/>
</dbReference>
<evidence type="ECO:0000256" key="1">
    <source>
        <dbReference type="SAM" id="Phobius"/>
    </source>
</evidence>
<evidence type="ECO:0000313" key="2">
    <source>
        <dbReference type="EMBL" id="MBB6472284.1"/>
    </source>
</evidence>
<keyword evidence="1" id="KW-0812">Transmembrane</keyword>
<feature type="transmembrane region" description="Helical" evidence="1">
    <location>
        <begin position="50"/>
        <end position="70"/>
    </location>
</feature>
<dbReference type="Proteomes" id="UP000555564">
    <property type="component" value="Unassembled WGS sequence"/>
</dbReference>
<gene>
    <name evidence="2" type="ORF">BJ992_001715</name>
</gene>
<dbReference type="AlphaFoldDB" id="A0A7X0ID37"/>